<organism evidence="1 2">
    <name type="scientific">Candidatus Limosilactobacillus merdipullorum</name>
    <dbReference type="NCBI Taxonomy" id="2838653"/>
    <lineage>
        <taxon>Bacteria</taxon>
        <taxon>Bacillati</taxon>
        <taxon>Bacillota</taxon>
        <taxon>Bacilli</taxon>
        <taxon>Lactobacillales</taxon>
        <taxon>Lactobacillaceae</taxon>
        <taxon>Limosilactobacillus</taxon>
    </lineage>
</organism>
<reference evidence="1" key="2">
    <citation type="submission" date="2021-04" db="EMBL/GenBank/DDBJ databases">
        <authorList>
            <person name="Gilroy R."/>
        </authorList>
    </citation>
    <scope>NUCLEOTIDE SEQUENCE</scope>
    <source>
        <strain evidence="1">ChiHejej3B27-2180</strain>
    </source>
</reference>
<dbReference type="AlphaFoldDB" id="A0A9D1QPC8"/>
<sequence length="123" mass="14147">MSSTEHRYIQPTGPKDAMELIQKLFNKYRNATLTAELLSYHQNLTRRLQTDIKHAADQENNQQLAQQLASMTALMQSWTAIRLAGRPFPGKMHHFKLDVNTSPHYKMKNHKIGQAGGHRSSRH</sequence>
<name>A0A9D1QPC8_9LACO</name>
<accession>A0A9D1QPC8</accession>
<comment type="caution">
    <text evidence="1">The sequence shown here is derived from an EMBL/GenBank/DDBJ whole genome shotgun (WGS) entry which is preliminary data.</text>
</comment>
<evidence type="ECO:0000313" key="1">
    <source>
        <dbReference type="EMBL" id="HIW70084.1"/>
    </source>
</evidence>
<reference evidence="1" key="1">
    <citation type="journal article" date="2021" name="PeerJ">
        <title>Extensive microbial diversity within the chicken gut microbiome revealed by metagenomics and culture.</title>
        <authorList>
            <person name="Gilroy R."/>
            <person name="Ravi A."/>
            <person name="Getino M."/>
            <person name="Pursley I."/>
            <person name="Horton D.L."/>
            <person name="Alikhan N.F."/>
            <person name="Baker D."/>
            <person name="Gharbi K."/>
            <person name="Hall N."/>
            <person name="Watson M."/>
            <person name="Adriaenssens E.M."/>
            <person name="Foster-Nyarko E."/>
            <person name="Jarju S."/>
            <person name="Secka A."/>
            <person name="Antonio M."/>
            <person name="Oren A."/>
            <person name="Chaudhuri R.R."/>
            <person name="La Ragione R."/>
            <person name="Hildebrand F."/>
            <person name="Pallen M.J."/>
        </authorList>
    </citation>
    <scope>NUCLEOTIDE SEQUENCE</scope>
    <source>
        <strain evidence="1">ChiHejej3B27-2180</strain>
    </source>
</reference>
<dbReference type="Proteomes" id="UP000886878">
    <property type="component" value="Unassembled WGS sequence"/>
</dbReference>
<dbReference type="EMBL" id="DXGK01000031">
    <property type="protein sequence ID" value="HIW70084.1"/>
    <property type="molecule type" value="Genomic_DNA"/>
</dbReference>
<protein>
    <submittedName>
        <fullName evidence="1">Uncharacterized protein</fullName>
    </submittedName>
</protein>
<proteinExistence type="predicted"/>
<gene>
    <name evidence="1" type="ORF">H9876_01695</name>
</gene>
<evidence type="ECO:0000313" key="2">
    <source>
        <dbReference type="Proteomes" id="UP000886878"/>
    </source>
</evidence>